<dbReference type="CDD" id="cd14270">
    <property type="entry name" value="UBA"/>
    <property type="match status" value="1"/>
</dbReference>
<organism evidence="1 2">
    <name type="scientific">Hyaloperonospora arabidopsidis (strain Emoy2)</name>
    <name type="common">Downy mildew agent</name>
    <name type="synonym">Peronospora arabidopsidis</name>
    <dbReference type="NCBI Taxonomy" id="559515"/>
    <lineage>
        <taxon>Eukaryota</taxon>
        <taxon>Sar</taxon>
        <taxon>Stramenopiles</taxon>
        <taxon>Oomycota</taxon>
        <taxon>Peronosporomycetes</taxon>
        <taxon>Peronosporales</taxon>
        <taxon>Peronosporaceae</taxon>
        <taxon>Hyaloperonospora</taxon>
    </lineage>
</organism>
<name>M4C6B7_HYAAE</name>
<evidence type="ECO:0008006" key="3">
    <source>
        <dbReference type="Google" id="ProtNLM"/>
    </source>
</evidence>
<evidence type="ECO:0000313" key="2">
    <source>
        <dbReference type="Proteomes" id="UP000011713"/>
    </source>
</evidence>
<reference evidence="1" key="2">
    <citation type="submission" date="2015-06" db="UniProtKB">
        <authorList>
            <consortium name="EnsemblProtists"/>
        </authorList>
    </citation>
    <scope>IDENTIFICATION</scope>
    <source>
        <strain evidence="1">Emoy2</strain>
    </source>
</reference>
<dbReference type="SUPFAM" id="SSF46934">
    <property type="entry name" value="UBA-like"/>
    <property type="match status" value="1"/>
</dbReference>
<dbReference type="PANTHER" id="PTHR15600:SF42">
    <property type="entry name" value="SACSIN"/>
    <property type="match status" value="1"/>
</dbReference>
<evidence type="ECO:0000313" key="1">
    <source>
        <dbReference type="EnsemblProtists" id="HpaP814649"/>
    </source>
</evidence>
<dbReference type="EMBL" id="JH598760">
    <property type="status" value="NOT_ANNOTATED_CDS"/>
    <property type="molecule type" value="Genomic_DNA"/>
</dbReference>
<dbReference type="HOGENOM" id="CLU_675437_0_0_1"/>
<sequence>MSSMVTHQVNGYFELSSNRRDIWYGEGLSGEGRLRAQWNVALLCDVIAPCYARAILYLANTELMRPDQHVQLLPQTLPPAPWDSLSSAFFSLIRGKPCLYSEVGGGRWVCPAESMVFNSVNSDSKKIEQLMLDDGLPVVRNLTEDQERVLVKLTAILSYAGPQNVRDVYKAKYSSHAGNREATKYLLSFMLRDLEPARLNALVGVNFLPVADGTLRKFESRPGFDPASLEYLRSMGFSRQHAIHALAVVGDAGNPNPAVACGKGACTTFLIPSQEELVLLDKARGHLVCVEALTQTGMNLLSSDMAGEILNVQKLDYQGFEDMLAVILPAAWFGMPSVPWTGEDAPDKEWFRCLWAYIGKSKHLSAFKDKWPIVPTSSDTLVQLNLSAGVLSAECIPDGCLRCLQKLQ</sequence>
<dbReference type="PANTHER" id="PTHR15600">
    <property type="entry name" value="SACSIN"/>
    <property type="match status" value="1"/>
</dbReference>
<reference evidence="2" key="1">
    <citation type="journal article" date="2010" name="Science">
        <title>Signatures of adaptation to obligate biotrophy in the Hyaloperonospora arabidopsidis genome.</title>
        <authorList>
            <person name="Baxter L."/>
            <person name="Tripathy S."/>
            <person name="Ishaque N."/>
            <person name="Boot N."/>
            <person name="Cabral A."/>
            <person name="Kemen E."/>
            <person name="Thines M."/>
            <person name="Ah-Fong A."/>
            <person name="Anderson R."/>
            <person name="Badejoko W."/>
            <person name="Bittner-Eddy P."/>
            <person name="Boore J.L."/>
            <person name="Chibucos M.C."/>
            <person name="Coates M."/>
            <person name="Dehal P."/>
            <person name="Delehaunty K."/>
            <person name="Dong S."/>
            <person name="Downton P."/>
            <person name="Dumas B."/>
            <person name="Fabro G."/>
            <person name="Fronick C."/>
            <person name="Fuerstenberg S.I."/>
            <person name="Fulton L."/>
            <person name="Gaulin E."/>
            <person name="Govers F."/>
            <person name="Hughes L."/>
            <person name="Humphray S."/>
            <person name="Jiang R.H."/>
            <person name="Judelson H."/>
            <person name="Kamoun S."/>
            <person name="Kyung K."/>
            <person name="Meijer H."/>
            <person name="Minx P."/>
            <person name="Morris P."/>
            <person name="Nelson J."/>
            <person name="Phuntumart V."/>
            <person name="Qutob D."/>
            <person name="Rehmany A."/>
            <person name="Rougon-Cardoso A."/>
            <person name="Ryden P."/>
            <person name="Torto-Alalibo T."/>
            <person name="Studholme D."/>
            <person name="Wang Y."/>
            <person name="Win J."/>
            <person name="Wood J."/>
            <person name="Clifton S.W."/>
            <person name="Rogers J."/>
            <person name="Van den Ackerveken G."/>
            <person name="Jones J.D."/>
            <person name="McDowell J.M."/>
            <person name="Beynon J."/>
            <person name="Tyler B.M."/>
        </authorList>
    </citation>
    <scope>NUCLEOTIDE SEQUENCE [LARGE SCALE GENOMIC DNA]</scope>
    <source>
        <strain evidence="2">Emoy2</strain>
    </source>
</reference>
<dbReference type="InterPro" id="IPR052972">
    <property type="entry name" value="Sacsin_chaperone_reg"/>
</dbReference>
<dbReference type="GO" id="GO:0030544">
    <property type="term" value="F:Hsp70 protein binding"/>
    <property type="evidence" value="ECO:0007669"/>
    <property type="project" value="TreeGrafter"/>
</dbReference>
<dbReference type="STRING" id="559515.M4C6B7"/>
<accession>M4C6B7</accession>
<dbReference type="InterPro" id="IPR009060">
    <property type="entry name" value="UBA-like_sf"/>
</dbReference>
<keyword evidence="2" id="KW-1185">Reference proteome</keyword>
<protein>
    <recommendedName>
        <fullName evidence="3">UBA domain-containing protein</fullName>
    </recommendedName>
</protein>
<dbReference type="EnsemblProtists" id="HpaT814649">
    <property type="protein sequence ID" value="HpaP814649"/>
    <property type="gene ID" value="HpaG814649"/>
</dbReference>
<dbReference type="VEuPathDB" id="FungiDB:HpaG814649"/>
<dbReference type="AlphaFoldDB" id="M4C6B7"/>
<dbReference type="Proteomes" id="UP000011713">
    <property type="component" value="Unassembled WGS sequence"/>
</dbReference>
<dbReference type="InParanoid" id="M4C6B7"/>
<proteinExistence type="predicted"/>
<dbReference type="eggNOG" id="ENOG502QQPY">
    <property type="taxonomic scope" value="Eukaryota"/>
</dbReference>